<dbReference type="AlphaFoldDB" id="A0A7X6A4L2"/>
<gene>
    <name evidence="2" type="ORF">BJY22_007354</name>
</gene>
<dbReference type="Proteomes" id="UP000555407">
    <property type="component" value="Unassembled WGS sequence"/>
</dbReference>
<dbReference type="SUPFAM" id="SSF53474">
    <property type="entry name" value="alpha/beta-Hydrolases"/>
    <property type="match status" value="1"/>
</dbReference>
<dbReference type="PANTHER" id="PTHR43194">
    <property type="entry name" value="HYDROLASE ALPHA/BETA FOLD FAMILY"/>
    <property type="match status" value="1"/>
</dbReference>
<name>A0A7X6A4L2_9ACTN</name>
<evidence type="ECO:0000313" key="2">
    <source>
        <dbReference type="EMBL" id="NIK61637.1"/>
    </source>
</evidence>
<keyword evidence="3" id="KW-1185">Reference proteome</keyword>
<dbReference type="InterPro" id="IPR029058">
    <property type="entry name" value="AB_hydrolase_fold"/>
</dbReference>
<dbReference type="GO" id="GO:0003824">
    <property type="term" value="F:catalytic activity"/>
    <property type="evidence" value="ECO:0007669"/>
    <property type="project" value="UniProtKB-ARBA"/>
</dbReference>
<dbReference type="PANTHER" id="PTHR43194:SF5">
    <property type="entry name" value="PIMELOYL-[ACYL-CARRIER PROTEIN] METHYL ESTER ESTERASE"/>
    <property type="match status" value="1"/>
</dbReference>
<feature type="domain" description="AB hydrolase-1" evidence="1">
    <location>
        <begin position="4"/>
        <end position="203"/>
    </location>
</feature>
<dbReference type="Pfam" id="PF12697">
    <property type="entry name" value="Abhydrolase_6"/>
    <property type="match status" value="1"/>
</dbReference>
<proteinExistence type="predicted"/>
<organism evidence="2 3">
    <name type="scientific">Kribbella shirazensis</name>
    <dbReference type="NCBI Taxonomy" id="1105143"/>
    <lineage>
        <taxon>Bacteria</taxon>
        <taxon>Bacillati</taxon>
        <taxon>Actinomycetota</taxon>
        <taxon>Actinomycetes</taxon>
        <taxon>Propionibacteriales</taxon>
        <taxon>Kribbellaceae</taxon>
        <taxon>Kribbella</taxon>
    </lineage>
</organism>
<accession>A0A7X6A4L2</accession>
<evidence type="ECO:0000259" key="1">
    <source>
        <dbReference type="Pfam" id="PF12697"/>
    </source>
</evidence>
<evidence type="ECO:0000313" key="3">
    <source>
        <dbReference type="Proteomes" id="UP000555407"/>
    </source>
</evidence>
<comment type="caution">
    <text evidence="2">The sequence shown here is derived from an EMBL/GenBank/DDBJ whole genome shotgun (WGS) entry which is preliminary data.</text>
</comment>
<dbReference type="Gene3D" id="3.40.50.1820">
    <property type="entry name" value="alpha/beta hydrolase"/>
    <property type="match status" value="1"/>
</dbReference>
<protein>
    <submittedName>
        <fullName evidence="2">Pimeloyl-ACP methyl ester carboxylesterase</fullName>
    </submittedName>
</protein>
<dbReference type="EMBL" id="JAASRO010000001">
    <property type="protein sequence ID" value="NIK61637.1"/>
    <property type="molecule type" value="Genomic_DNA"/>
</dbReference>
<dbReference type="PRINTS" id="PR00111">
    <property type="entry name" value="ABHYDROLASE"/>
</dbReference>
<dbReference type="InterPro" id="IPR050228">
    <property type="entry name" value="Carboxylesterase_BioH"/>
</dbReference>
<dbReference type="InterPro" id="IPR000073">
    <property type="entry name" value="AB_hydrolase_1"/>
</dbReference>
<reference evidence="2 3" key="1">
    <citation type="submission" date="2020-03" db="EMBL/GenBank/DDBJ databases">
        <title>Sequencing the genomes of 1000 actinobacteria strains.</title>
        <authorList>
            <person name="Klenk H.-P."/>
        </authorList>
    </citation>
    <scope>NUCLEOTIDE SEQUENCE [LARGE SCALE GENOMIC DNA]</scope>
    <source>
        <strain evidence="2 3">DSM 45490</strain>
    </source>
</reference>
<sequence length="212" mass="22772">MRFGARRVVTVDLRGHGRSPVPDDGYRPADYAADLAALITATGLQPVVAVGHSMGGQVVVRLALDHPELVRALVVIDPAYGADDAEAATFGRRLADLRRDGAAAAVRQLGHLADDVREQLLRTPGHVLAVSYAGMYTDPDAFGARPAAAKVLARLTQPVLCIRPGAPMADWDLSCALPPRSRVVVWNGAGHFLHRDRPRPFVRLVEGWLATL</sequence>